<protein>
    <submittedName>
        <fullName evidence="13">NADH-ubiquinone oxidoreductase chain M</fullName>
    </submittedName>
</protein>
<dbReference type="GO" id="GO:0008137">
    <property type="term" value="F:NADH dehydrogenase (ubiquinone) activity"/>
    <property type="evidence" value="ECO:0007669"/>
    <property type="project" value="InterPro"/>
</dbReference>
<feature type="region of interest" description="Disordered" evidence="9">
    <location>
        <begin position="578"/>
        <end position="603"/>
    </location>
</feature>
<dbReference type="InterPro" id="IPR003918">
    <property type="entry name" value="NADH_UbQ_OxRdtase"/>
</dbReference>
<evidence type="ECO:0000259" key="11">
    <source>
        <dbReference type="Pfam" id="PF00361"/>
    </source>
</evidence>
<feature type="domain" description="NADH:quinone oxidoreductase/Mrp antiporter transmembrane" evidence="11">
    <location>
        <begin position="148"/>
        <end position="483"/>
    </location>
</feature>
<dbReference type="RefSeq" id="WP_095414652.1">
    <property type="nucleotide sequence ID" value="NZ_CP018477.1"/>
</dbReference>
<keyword evidence="13" id="KW-0830">Ubiquinone</keyword>
<comment type="subcellular location">
    <subcellularLocation>
        <location evidence="1">Endomembrane system</location>
        <topology evidence="1">Multi-pass membrane protein</topology>
    </subcellularLocation>
    <subcellularLocation>
        <location evidence="8">Membrane</location>
        <topology evidence="8">Multi-pass membrane protein</topology>
    </subcellularLocation>
</comment>
<dbReference type="EMBL" id="CP018477">
    <property type="protein sequence ID" value="ASV74287.1"/>
    <property type="molecule type" value="Genomic_DNA"/>
</dbReference>
<feature type="transmembrane region" description="Helical" evidence="10">
    <location>
        <begin position="361"/>
        <end position="383"/>
    </location>
</feature>
<evidence type="ECO:0000256" key="9">
    <source>
        <dbReference type="SAM" id="MobiDB-lite"/>
    </source>
</evidence>
<dbReference type="GO" id="GO:0012505">
    <property type="term" value="C:endomembrane system"/>
    <property type="evidence" value="ECO:0007669"/>
    <property type="project" value="UniProtKB-SubCell"/>
</dbReference>
<evidence type="ECO:0000256" key="3">
    <source>
        <dbReference type="ARBA" id="ARBA00022692"/>
    </source>
</evidence>
<keyword evidence="3 8" id="KW-0812">Transmembrane</keyword>
<dbReference type="InterPro" id="IPR000260">
    <property type="entry name" value="NADH4_N"/>
</dbReference>
<dbReference type="NCBIfam" id="TIGR01972">
    <property type="entry name" value="NDH_I_M"/>
    <property type="match status" value="1"/>
</dbReference>
<proteinExistence type="inferred from homology"/>
<dbReference type="Proteomes" id="UP000215086">
    <property type="component" value="Chromosome"/>
</dbReference>
<feature type="transmembrane region" description="Helical" evidence="10">
    <location>
        <begin position="442"/>
        <end position="472"/>
    </location>
</feature>
<evidence type="ECO:0000256" key="6">
    <source>
        <dbReference type="ARBA" id="ARBA00023027"/>
    </source>
</evidence>
<feature type="transmembrane region" description="Helical" evidence="10">
    <location>
        <begin position="184"/>
        <end position="205"/>
    </location>
</feature>
<dbReference type="Pfam" id="PF00361">
    <property type="entry name" value="Proton_antipo_M"/>
    <property type="match status" value="1"/>
</dbReference>
<dbReference type="GO" id="GO:0015990">
    <property type="term" value="P:electron transport coupled proton transport"/>
    <property type="evidence" value="ECO:0007669"/>
    <property type="project" value="TreeGrafter"/>
</dbReference>
<feature type="transmembrane region" description="Helical" evidence="10">
    <location>
        <begin position="301"/>
        <end position="321"/>
    </location>
</feature>
<dbReference type="PANTHER" id="PTHR43507">
    <property type="entry name" value="NADH-UBIQUINONE OXIDOREDUCTASE CHAIN 4"/>
    <property type="match status" value="1"/>
</dbReference>
<feature type="transmembrane region" description="Helical" evidence="10">
    <location>
        <begin position="155"/>
        <end position="172"/>
    </location>
</feature>
<dbReference type="GO" id="GO:0016020">
    <property type="term" value="C:membrane"/>
    <property type="evidence" value="ECO:0007669"/>
    <property type="project" value="UniProtKB-SubCell"/>
</dbReference>
<dbReference type="OrthoDB" id="9807568at2"/>
<accession>A0A286REC0</accession>
<feature type="transmembrane region" description="Helical" evidence="10">
    <location>
        <begin position="31"/>
        <end position="52"/>
    </location>
</feature>
<evidence type="ECO:0000313" key="13">
    <source>
        <dbReference type="EMBL" id="ASV74287.1"/>
    </source>
</evidence>
<feature type="transmembrane region" description="Helical" evidence="10">
    <location>
        <begin position="518"/>
        <end position="539"/>
    </location>
</feature>
<comment type="similarity">
    <text evidence="2">Belongs to the complex I subunit 4 family.</text>
</comment>
<dbReference type="GO" id="GO:0048039">
    <property type="term" value="F:ubiquinone binding"/>
    <property type="evidence" value="ECO:0007669"/>
    <property type="project" value="TreeGrafter"/>
</dbReference>
<keyword evidence="6" id="KW-0520">NAD</keyword>
<evidence type="ECO:0000256" key="2">
    <source>
        <dbReference type="ARBA" id="ARBA00009025"/>
    </source>
</evidence>
<keyword evidence="14" id="KW-1185">Reference proteome</keyword>
<keyword evidence="7 10" id="KW-0472">Membrane</keyword>
<dbReference type="KEGG" id="ttf:THTE_1685"/>
<dbReference type="GO" id="GO:0003954">
    <property type="term" value="F:NADH dehydrogenase activity"/>
    <property type="evidence" value="ECO:0007669"/>
    <property type="project" value="TreeGrafter"/>
</dbReference>
<feature type="transmembrane region" description="Helical" evidence="10">
    <location>
        <begin position="130"/>
        <end position="149"/>
    </location>
</feature>
<dbReference type="GO" id="GO:0042773">
    <property type="term" value="P:ATP synthesis coupled electron transport"/>
    <property type="evidence" value="ECO:0007669"/>
    <property type="project" value="InterPro"/>
</dbReference>
<evidence type="ECO:0000256" key="5">
    <source>
        <dbReference type="ARBA" id="ARBA00022989"/>
    </source>
</evidence>
<dbReference type="InterPro" id="IPR010227">
    <property type="entry name" value="NADH_Q_OxRdtase_chainM/4"/>
</dbReference>
<evidence type="ECO:0000256" key="8">
    <source>
        <dbReference type="RuleBase" id="RU000320"/>
    </source>
</evidence>
<dbReference type="Pfam" id="PF01059">
    <property type="entry name" value="Oxidored_q5_N"/>
    <property type="match status" value="1"/>
</dbReference>
<gene>
    <name evidence="13" type="ORF">THTE_1685</name>
</gene>
<reference evidence="13 14" key="1">
    <citation type="journal article" name="Front. Microbiol.">
        <title>Sugar Metabolism of the First Thermophilic Planctomycete Thermogutta terrifontis: Comparative Genomic and Transcriptomic Approaches.</title>
        <authorList>
            <person name="Elcheninov A.G."/>
            <person name="Menzel P."/>
            <person name="Gudbergsdottir S.R."/>
            <person name="Slesarev A.I."/>
            <person name="Kadnikov V.V."/>
            <person name="Krogh A."/>
            <person name="Bonch-Osmolovskaya E.A."/>
            <person name="Peng X."/>
            <person name="Kublanov I.V."/>
        </authorList>
    </citation>
    <scope>NUCLEOTIDE SEQUENCE [LARGE SCALE GENOMIC DNA]</scope>
    <source>
        <strain evidence="13 14">R1</strain>
    </source>
</reference>
<evidence type="ECO:0000256" key="4">
    <source>
        <dbReference type="ARBA" id="ARBA00022967"/>
    </source>
</evidence>
<evidence type="ECO:0000259" key="12">
    <source>
        <dbReference type="Pfam" id="PF01059"/>
    </source>
</evidence>
<name>A0A286REC0_9BACT</name>
<keyword evidence="4" id="KW-1278">Translocase</keyword>
<feature type="transmembrane region" description="Helical" evidence="10">
    <location>
        <begin position="261"/>
        <end position="280"/>
    </location>
</feature>
<feature type="domain" description="NADH:ubiquinone oxidoreductase chain 4 N-terminal" evidence="12">
    <location>
        <begin position="91"/>
        <end position="140"/>
    </location>
</feature>
<evidence type="ECO:0000313" key="14">
    <source>
        <dbReference type="Proteomes" id="UP000215086"/>
    </source>
</evidence>
<feature type="transmembrane region" description="Helical" evidence="10">
    <location>
        <begin position="478"/>
        <end position="498"/>
    </location>
</feature>
<evidence type="ECO:0000256" key="1">
    <source>
        <dbReference type="ARBA" id="ARBA00004127"/>
    </source>
</evidence>
<dbReference type="InterPro" id="IPR001750">
    <property type="entry name" value="ND/Mrp_TM"/>
</dbReference>
<evidence type="ECO:0000256" key="10">
    <source>
        <dbReference type="SAM" id="Phobius"/>
    </source>
</evidence>
<sequence>MAGLIFLSMIVFLPALGALILLFFPASAETAIRRITLGVTLVVFLMTLRLVFPGDGPAGETLLERSIHDVRFVAGESGYQHAVAVPWIRSFNIEYFLGIDGISLPLVLLTSFLSLLAAAASWSVTKHVKAYSVLFLLLETGMLGVFLALDFFLFYVFWEVMLLPMYFLIGIWGGPRKEYAAIKFFLFTLVGSVLMLIALLMLYFASDVRKLPEDARRESLLSSEMMVKSLAPGEKPLHTFNLVALAKLGQLPDSPFNEPAWLGKSIAWWAFLLLLVGFLIKVPSVPVHTWLPDAHVEAPTPISMILAGVLLKMGGYGIIRICYPICPQGAYELAWFVCGLGVVSMVYGALAAMAQQDFKRLVAYSSVSHMGYVVLGLGAWSLVPGVWDTQYWKMGMNGAMFQMIAHGISSAGMFFMVGVLYDRVHHRDLDKFGGIFGKMPAYTALAIVIFFAALGLPGLCGFIGEVLVIFAAFSYSRVLAIIGASVVILTAGYILWTVRRVYLGAEYRGPHADALTPLSVREFAVGATLAVAAVVFGVFPQTVFRYMAPSVNRTVDEMAQWMKAVSVNVVQSAKEETLEKTGRESTVTSDNLTGEFVEVGSQR</sequence>
<keyword evidence="5 10" id="KW-1133">Transmembrane helix</keyword>
<feature type="transmembrane region" description="Helical" evidence="10">
    <location>
        <begin position="403"/>
        <end position="421"/>
    </location>
</feature>
<feature type="transmembrane region" description="Helical" evidence="10">
    <location>
        <begin position="6"/>
        <end position="24"/>
    </location>
</feature>
<dbReference type="PANTHER" id="PTHR43507:SF1">
    <property type="entry name" value="NADH-UBIQUINONE OXIDOREDUCTASE CHAIN 4"/>
    <property type="match status" value="1"/>
</dbReference>
<dbReference type="PRINTS" id="PR01437">
    <property type="entry name" value="NUOXDRDTASE4"/>
</dbReference>
<evidence type="ECO:0000256" key="7">
    <source>
        <dbReference type="ARBA" id="ARBA00023136"/>
    </source>
</evidence>
<dbReference type="AlphaFoldDB" id="A0A286REC0"/>
<feature type="transmembrane region" description="Helical" evidence="10">
    <location>
        <begin position="95"/>
        <end position="118"/>
    </location>
</feature>
<organism evidence="13 14">
    <name type="scientific">Thermogutta terrifontis</name>
    <dbReference type="NCBI Taxonomy" id="1331910"/>
    <lineage>
        <taxon>Bacteria</taxon>
        <taxon>Pseudomonadati</taxon>
        <taxon>Planctomycetota</taxon>
        <taxon>Planctomycetia</taxon>
        <taxon>Pirellulales</taxon>
        <taxon>Thermoguttaceae</taxon>
        <taxon>Thermogutta</taxon>
    </lineage>
</organism>
<feature type="transmembrane region" description="Helical" evidence="10">
    <location>
        <begin position="333"/>
        <end position="354"/>
    </location>
</feature>